<gene>
    <name evidence="3" type="ORF">Tco_0873529</name>
</gene>
<keyword evidence="3" id="KW-0695">RNA-directed DNA polymerase</keyword>
<protein>
    <submittedName>
        <fullName evidence="3">Reverse transcriptase domain, reverse transcriptase zinc-binding domain protein</fullName>
    </submittedName>
</protein>
<dbReference type="GO" id="GO:0003964">
    <property type="term" value="F:RNA-directed DNA polymerase activity"/>
    <property type="evidence" value="ECO:0007669"/>
    <property type="project" value="UniProtKB-KW"/>
</dbReference>
<feature type="region of interest" description="Disordered" evidence="1">
    <location>
        <begin position="1"/>
        <end position="24"/>
    </location>
</feature>
<sequence length="355" mass="41211">MRELKAKATKATKPKPTDVVASSGNLSAPQFDFQSSTLVAADDPDDIKRVGDELEGLGLEFVSSFVGEVGNGNDIRFWVDIWVGGVRLCDLFPRLYHLDRSKEGRVAEKGKWVDNIWCWEWGWVRILRGRVCDDFEDLQALLQNVAIKVDCRDRWRWAFQENGDFTVKVLTKLVEEKTLNVASEDEATIWNKWVPKKVNIFVWRALQGRLPVREELDKRGIDLDTLLCPSCGDMVESCSHCLVMCNFAMSVWEKIYSWWKIGIVNAFSIEEFFTSNGNANIPSHSSRMWQAVIWTSGYFIWKERNERVFKGKASSLNKIVQDIQLKSFEWIVRRSGKKNEMNWQHWLYDPVRCRI</sequence>
<feature type="domain" description="Reverse transcriptase zinc-binding" evidence="2">
    <location>
        <begin position="165"/>
        <end position="252"/>
    </location>
</feature>
<keyword evidence="3" id="KW-0808">Transferase</keyword>
<evidence type="ECO:0000313" key="3">
    <source>
        <dbReference type="EMBL" id="GJT14823.1"/>
    </source>
</evidence>
<comment type="caution">
    <text evidence="3">The sequence shown here is derived from an EMBL/GenBank/DDBJ whole genome shotgun (WGS) entry which is preliminary data.</text>
</comment>
<reference evidence="3" key="2">
    <citation type="submission" date="2022-01" db="EMBL/GenBank/DDBJ databases">
        <authorList>
            <person name="Yamashiro T."/>
            <person name="Shiraishi A."/>
            <person name="Satake H."/>
            <person name="Nakayama K."/>
        </authorList>
    </citation>
    <scope>NUCLEOTIDE SEQUENCE</scope>
</reference>
<keyword evidence="3" id="KW-0548">Nucleotidyltransferase</keyword>
<evidence type="ECO:0000256" key="1">
    <source>
        <dbReference type="SAM" id="MobiDB-lite"/>
    </source>
</evidence>
<dbReference type="PANTHER" id="PTHR36617">
    <property type="entry name" value="PROTEIN, PUTATIVE-RELATED"/>
    <property type="match status" value="1"/>
</dbReference>
<evidence type="ECO:0000313" key="4">
    <source>
        <dbReference type="Proteomes" id="UP001151760"/>
    </source>
</evidence>
<accession>A0ABQ5BMM7</accession>
<keyword evidence="4" id="KW-1185">Reference proteome</keyword>
<dbReference type="Proteomes" id="UP001151760">
    <property type="component" value="Unassembled WGS sequence"/>
</dbReference>
<dbReference type="Pfam" id="PF13966">
    <property type="entry name" value="zf-RVT"/>
    <property type="match status" value="1"/>
</dbReference>
<name>A0ABQ5BMM7_9ASTR</name>
<reference evidence="3" key="1">
    <citation type="journal article" date="2022" name="Int. J. Mol. Sci.">
        <title>Draft Genome of Tanacetum Coccineum: Genomic Comparison of Closely Related Tanacetum-Family Plants.</title>
        <authorList>
            <person name="Yamashiro T."/>
            <person name="Shiraishi A."/>
            <person name="Nakayama K."/>
            <person name="Satake H."/>
        </authorList>
    </citation>
    <scope>NUCLEOTIDE SEQUENCE</scope>
</reference>
<evidence type="ECO:0000259" key="2">
    <source>
        <dbReference type="Pfam" id="PF13966"/>
    </source>
</evidence>
<dbReference type="EMBL" id="BQNB010013345">
    <property type="protein sequence ID" value="GJT14823.1"/>
    <property type="molecule type" value="Genomic_DNA"/>
</dbReference>
<organism evidence="3 4">
    <name type="scientific">Tanacetum coccineum</name>
    <dbReference type="NCBI Taxonomy" id="301880"/>
    <lineage>
        <taxon>Eukaryota</taxon>
        <taxon>Viridiplantae</taxon>
        <taxon>Streptophyta</taxon>
        <taxon>Embryophyta</taxon>
        <taxon>Tracheophyta</taxon>
        <taxon>Spermatophyta</taxon>
        <taxon>Magnoliopsida</taxon>
        <taxon>eudicotyledons</taxon>
        <taxon>Gunneridae</taxon>
        <taxon>Pentapetalae</taxon>
        <taxon>asterids</taxon>
        <taxon>campanulids</taxon>
        <taxon>Asterales</taxon>
        <taxon>Asteraceae</taxon>
        <taxon>Asteroideae</taxon>
        <taxon>Anthemideae</taxon>
        <taxon>Anthemidinae</taxon>
        <taxon>Tanacetum</taxon>
    </lineage>
</organism>
<dbReference type="InterPro" id="IPR026960">
    <property type="entry name" value="RVT-Znf"/>
</dbReference>
<dbReference type="PANTHER" id="PTHR36617:SF5">
    <property type="entry name" value="OS05G0421675 PROTEIN"/>
    <property type="match status" value="1"/>
</dbReference>
<proteinExistence type="predicted"/>